<gene>
    <name evidence="6" type="ordered locus">AALP_Aa8g374200</name>
</gene>
<protein>
    <recommendedName>
        <fullName evidence="3">Exocyst subunit Exo70 family protein</fullName>
    </recommendedName>
</protein>
<dbReference type="AlphaFoldDB" id="A0A087GBW9"/>
<name>A0A087GBW9_ARAAL</name>
<proteinExistence type="inferred from homology"/>
<dbReference type="PANTHER" id="PTHR12542">
    <property type="entry name" value="EXOCYST COMPLEX PROTEIN EXO70"/>
    <property type="match status" value="1"/>
</dbReference>
<dbReference type="Pfam" id="PF20669">
    <property type="entry name" value="Exo70_N"/>
    <property type="match status" value="1"/>
</dbReference>
<keyword evidence="2 3" id="KW-0813">Transport</keyword>
<evidence type="ECO:0000256" key="3">
    <source>
        <dbReference type="RuleBase" id="RU365026"/>
    </source>
</evidence>
<dbReference type="SUPFAM" id="SSF74788">
    <property type="entry name" value="Cullin repeat-like"/>
    <property type="match status" value="1"/>
</dbReference>
<dbReference type="GO" id="GO:0006955">
    <property type="term" value="P:immune response"/>
    <property type="evidence" value="ECO:0007669"/>
    <property type="project" value="EnsemblPlants"/>
</dbReference>
<dbReference type="GO" id="GO:0015031">
    <property type="term" value="P:protein transport"/>
    <property type="evidence" value="ECO:0007669"/>
    <property type="project" value="UniProtKB-KW"/>
</dbReference>
<dbReference type="GO" id="GO:0050832">
    <property type="term" value="P:defense response to fungus"/>
    <property type="evidence" value="ECO:0007669"/>
    <property type="project" value="EnsemblPlants"/>
</dbReference>
<dbReference type="PANTHER" id="PTHR12542:SF96">
    <property type="entry name" value="EXOCYST COMPLEX COMPONENT EXO70B1"/>
    <property type="match status" value="1"/>
</dbReference>
<evidence type="ECO:0000313" key="6">
    <source>
        <dbReference type="EMBL" id="KFK27371.1"/>
    </source>
</evidence>
<sequence>MAENGEEKLLAAARHIAKTLGHNESMADDILQIFSNFDGRFSREKLAEGQEDGSAGVAVLDRALNSIDGQISRFVAADQPIWADPADSAAFLDTIDELVGIIREWSPMASEKPIGVCLTRADDMMQQAMFRIEEEFRSLMERGAESFGLNPQGDASAMNHRFDSDEEDDYDRDFQNGDEIQIPVAQPLTDYDLIIDALPSATINDLHEMAKRMVGAGFGKACSHVYSACRREFLEESMSRLGLQKLSIEEVHKMPWQELEDEIDRWIKAANVALRILFPSERRLCDRVFFGFSSAADLSFMEVCRGSTIQLLNFADAIAIGSRSPERLFKVLDVFEIMRDLMPEFESVFSDQFCLVLRNEAVTIWKRLGEAIRGIFMELENLIRRDPAKAAVPGGGLHPITRYVMNYLRAACRSRQTLEQVFEESNGVPSKDSTLLTVQMSWIMELLESNLEVKSKVYKDQALCSVFLMNNGRYIVQKVKDGDLGLLLGEDWIRKHNAKVRQYHMSYQRSSWNKMLGLLKVDNSAAGMNGLGKAMKDKLKQFNIQFDEICKTHSTWVVFDEQLREELKISLARLLLPAYGNFIGRFQNLGDIGKNADRYIKYGVEDIEARINELFKGTTTGRK</sequence>
<evidence type="ECO:0000256" key="1">
    <source>
        <dbReference type="ARBA" id="ARBA00006756"/>
    </source>
</evidence>
<dbReference type="GO" id="GO:0006887">
    <property type="term" value="P:exocytosis"/>
    <property type="evidence" value="ECO:0007669"/>
    <property type="project" value="UniProtKB-KW"/>
</dbReference>
<keyword evidence="3" id="KW-0653">Protein transport</keyword>
<organism evidence="6 7">
    <name type="scientific">Arabis alpina</name>
    <name type="common">Alpine rock-cress</name>
    <dbReference type="NCBI Taxonomy" id="50452"/>
    <lineage>
        <taxon>Eukaryota</taxon>
        <taxon>Viridiplantae</taxon>
        <taxon>Streptophyta</taxon>
        <taxon>Embryophyta</taxon>
        <taxon>Tracheophyta</taxon>
        <taxon>Spermatophyta</taxon>
        <taxon>Magnoliopsida</taxon>
        <taxon>eudicotyledons</taxon>
        <taxon>Gunneridae</taxon>
        <taxon>Pentapetalae</taxon>
        <taxon>rosids</taxon>
        <taxon>malvids</taxon>
        <taxon>Brassicales</taxon>
        <taxon>Brassicaceae</taxon>
        <taxon>Arabideae</taxon>
        <taxon>Arabis</taxon>
    </lineage>
</organism>
<keyword evidence="3" id="KW-0268">Exocytosis</keyword>
<evidence type="ECO:0000259" key="5">
    <source>
        <dbReference type="Pfam" id="PF03081"/>
    </source>
</evidence>
<dbReference type="GO" id="GO:0000145">
    <property type="term" value="C:exocyst"/>
    <property type="evidence" value="ECO:0007669"/>
    <property type="project" value="EnsemblPlants"/>
</dbReference>
<keyword evidence="7" id="KW-1185">Reference proteome</keyword>
<dbReference type="GO" id="GO:0005886">
    <property type="term" value="C:plasma membrane"/>
    <property type="evidence" value="ECO:0007669"/>
    <property type="project" value="EnsemblPlants"/>
</dbReference>
<dbReference type="InterPro" id="IPR016159">
    <property type="entry name" value="Cullin_repeat-like_dom_sf"/>
</dbReference>
<dbReference type="eggNOG" id="KOG2344">
    <property type="taxonomic scope" value="Eukaryota"/>
</dbReference>
<reference evidence="7" key="1">
    <citation type="journal article" date="2015" name="Nat. Plants">
        <title>Genome expansion of Arabis alpina linked with retrotransposition and reduced symmetric DNA methylation.</title>
        <authorList>
            <person name="Willing E.M."/>
            <person name="Rawat V."/>
            <person name="Mandakova T."/>
            <person name="Maumus F."/>
            <person name="James G.V."/>
            <person name="Nordstroem K.J."/>
            <person name="Becker C."/>
            <person name="Warthmann N."/>
            <person name="Chica C."/>
            <person name="Szarzynska B."/>
            <person name="Zytnicki M."/>
            <person name="Albani M.C."/>
            <person name="Kiefer C."/>
            <person name="Bergonzi S."/>
            <person name="Castaings L."/>
            <person name="Mateos J.L."/>
            <person name="Berns M.C."/>
            <person name="Bujdoso N."/>
            <person name="Piofczyk T."/>
            <person name="de Lorenzo L."/>
            <person name="Barrero-Sicilia C."/>
            <person name="Mateos I."/>
            <person name="Piednoel M."/>
            <person name="Hagmann J."/>
            <person name="Chen-Min-Tao R."/>
            <person name="Iglesias-Fernandez R."/>
            <person name="Schuster S.C."/>
            <person name="Alonso-Blanco C."/>
            <person name="Roudier F."/>
            <person name="Carbonero P."/>
            <person name="Paz-Ares J."/>
            <person name="Davis S.J."/>
            <person name="Pecinka A."/>
            <person name="Quesneville H."/>
            <person name="Colot V."/>
            <person name="Lysak M.A."/>
            <person name="Weigel D."/>
            <person name="Coupland G."/>
            <person name="Schneeberger K."/>
        </authorList>
    </citation>
    <scope>NUCLEOTIDE SEQUENCE [LARGE SCALE GENOMIC DNA]</scope>
    <source>
        <strain evidence="7">cv. Pajares</strain>
    </source>
</reference>
<dbReference type="OrthoDB" id="1922221at2759"/>
<feature type="region of interest" description="Disordered" evidence="4">
    <location>
        <begin position="148"/>
        <end position="169"/>
    </location>
</feature>
<dbReference type="OMA" id="CYVFLMN"/>
<dbReference type="InterPro" id="IPR004140">
    <property type="entry name" value="Exo70"/>
</dbReference>
<dbReference type="FunFam" id="1.20.1280.170:FF:000003">
    <property type="entry name" value="Exocyst subunit Exo70 family protein"/>
    <property type="match status" value="1"/>
</dbReference>
<dbReference type="GO" id="GO:0009789">
    <property type="term" value="P:positive regulation of abscisic acid-activated signaling pathway"/>
    <property type="evidence" value="ECO:0007669"/>
    <property type="project" value="EnsemblPlants"/>
</dbReference>
<dbReference type="GO" id="GO:0090333">
    <property type="term" value="P:regulation of stomatal closure"/>
    <property type="evidence" value="ECO:0007669"/>
    <property type="project" value="EnsemblPlants"/>
</dbReference>
<evidence type="ECO:0000256" key="2">
    <source>
        <dbReference type="ARBA" id="ARBA00022448"/>
    </source>
</evidence>
<dbReference type="GO" id="GO:1901332">
    <property type="term" value="P:negative regulation of lateral root development"/>
    <property type="evidence" value="ECO:0007669"/>
    <property type="project" value="EnsemblPlants"/>
</dbReference>
<dbReference type="Gene3D" id="1.20.1280.170">
    <property type="entry name" value="Exocyst complex component Exo70"/>
    <property type="match status" value="1"/>
</dbReference>
<dbReference type="Proteomes" id="UP000029120">
    <property type="component" value="Chromosome 8"/>
</dbReference>
<dbReference type="GO" id="GO:0042742">
    <property type="term" value="P:defense response to bacterium"/>
    <property type="evidence" value="ECO:0007669"/>
    <property type="project" value="EnsemblPlants"/>
</dbReference>
<comment type="similarity">
    <text evidence="1 3">Belongs to the EXO70 family.</text>
</comment>
<dbReference type="GO" id="GO:0052542">
    <property type="term" value="P:defense response by callose deposition"/>
    <property type="evidence" value="ECO:0007669"/>
    <property type="project" value="EnsemblPlants"/>
</dbReference>
<dbReference type="EMBL" id="CM002876">
    <property type="protein sequence ID" value="KFK27371.1"/>
    <property type="molecule type" value="Genomic_DNA"/>
</dbReference>
<dbReference type="Pfam" id="PF03081">
    <property type="entry name" value="Exo70_C"/>
    <property type="match status" value="1"/>
</dbReference>
<dbReference type="GO" id="GO:0005829">
    <property type="term" value="C:cytosol"/>
    <property type="evidence" value="ECO:0007669"/>
    <property type="project" value="EnsemblPlants"/>
</dbReference>
<comment type="function">
    <text evidence="3">Component of the exocyst complex.</text>
</comment>
<dbReference type="GO" id="GO:0009414">
    <property type="term" value="P:response to water deprivation"/>
    <property type="evidence" value="ECO:0007669"/>
    <property type="project" value="EnsemblPlants"/>
</dbReference>
<evidence type="ECO:0000313" key="7">
    <source>
        <dbReference type="Proteomes" id="UP000029120"/>
    </source>
</evidence>
<dbReference type="GO" id="GO:0070062">
    <property type="term" value="C:extracellular exosome"/>
    <property type="evidence" value="ECO:0007669"/>
    <property type="project" value="EnsemblPlants"/>
</dbReference>
<dbReference type="GO" id="GO:0005546">
    <property type="term" value="F:phosphatidylinositol-4,5-bisphosphate binding"/>
    <property type="evidence" value="ECO:0007669"/>
    <property type="project" value="InterPro"/>
</dbReference>
<dbReference type="Gramene" id="KFK27371">
    <property type="protein sequence ID" value="KFK27371"/>
    <property type="gene ID" value="AALP_AA8G374200"/>
</dbReference>
<accession>A0A087GBW9</accession>
<dbReference type="InterPro" id="IPR046364">
    <property type="entry name" value="Exo70_C"/>
</dbReference>
<feature type="domain" description="Exocyst complex subunit Exo70 C-terminal" evidence="5">
    <location>
        <begin position="265"/>
        <end position="613"/>
    </location>
</feature>
<evidence type="ECO:0000256" key="4">
    <source>
        <dbReference type="SAM" id="MobiDB-lite"/>
    </source>
</evidence>